<dbReference type="STRING" id="63057.A0A2P5D996"/>
<dbReference type="GO" id="GO:0016887">
    <property type="term" value="F:ATP hydrolysis activity"/>
    <property type="evidence" value="ECO:0007669"/>
    <property type="project" value="InterPro"/>
</dbReference>
<evidence type="ECO:0000313" key="1">
    <source>
        <dbReference type="EMBL" id="PON69869.1"/>
    </source>
</evidence>
<protein>
    <submittedName>
        <fullName evidence="1">P-loop containing nucleoside triphosphate hydrolase</fullName>
    </submittedName>
</protein>
<keyword evidence="2" id="KW-1185">Reference proteome</keyword>
<dbReference type="EMBL" id="JXTC01000286">
    <property type="protein sequence ID" value="PON69869.1"/>
    <property type="molecule type" value="Genomic_DNA"/>
</dbReference>
<dbReference type="PANTHER" id="PTHR48470:SF1">
    <property type="entry name" value="CELL DIVISION CONTROL PROTEIN 48 C ISOFORM 1"/>
    <property type="match status" value="1"/>
</dbReference>
<dbReference type="OrthoDB" id="27435at2759"/>
<name>A0A2P5D996_TREOI</name>
<comment type="caution">
    <text evidence="1">The sequence shown here is derived from an EMBL/GenBank/DDBJ whole genome shotgun (WGS) entry which is preliminary data.</text>
</comment>
<gene>
    <name evidence="1" type="ORF">TorRG33x02_258260</name>
</gene>
<dbReference type="InterPro" id="IPR027417">
    <property type="entry name" value="P-loop_NTPase"/>
</dbReference>
<dbReference type="Gene3D" id="3.40.50.300">
    <property type="entry name" value="P-loop containing nucleotide triphosphate hydrolases"/>
    <property type="match status" value="1"/>
</dbReference>
<keyword evidence="1" id="KW-0378">Hydrolase</keyword>
<proteinExistence type="predicted"/>
<organism evidence="1 2">
    <name type="scientific">Trema orientale</name>
    <name type="common">Charcoal tree</name>
    <name type="synonym">Celtis orientalis</name>
    <dbReference type="NCBI Taxonomy" id="63057"/>
    <lineage>
        <taxon>Eukaryota</taxon>
        <taxon>Viridiplantae</taxon>
        <taxon>Streptophyta</taxon>
        <taxon>Embryophyta</taxon>
        <taxon>Tracheophyta</taxon>
        <taxon>Spermatophyta</taxon>
        <taxon>Magnoliopsida</taxon>
        <taxon>eudicotyledons</taxon>
        <taxon>Gunneridae</taxon>
        <taxon>Pentapetalae</taxon>
        <taxon>rosids</taxon>
        <taxon>fabids</taxon>
        <taxon>Rosales</taxon>
        <taxon>Cannabaceae</taxon>
        <taxon>Trema</taxon>
    </lineage>
</organism>
<sequence>MDANFESFKNSSEVDQQGYVLVIGATDIPRAVDHALKKPGLLAYKIKLGVPDENTRFEILSILTTTKRLGDCCNHYKKHRFYRRIKNNASEKILVSRYASSTLGFLGADLEALVMEASTNAIWRILGQKDSDDQNRILEFL</sequence>
<accession>A0A2P5D996</accession>
<dbReference type="AlphaFoldDB" id="A0A2P5D996"/>
<dbReference type="SUPFAM" id="SSF52540">
    <property type="entry name" value="P-loop containing nucleoside triphosphate hydrolases"/>
    <property type="match status" value="1"/>
</dbReference>
<dbReference type="Proteomes" id="UP000237000">
    <property type="component" value="Unassembled WGS sequence"/>
</dbReference>
<dbReference type="PANTHER" id="PTHR48470">
    <property type="entry name" value="CELL DIVISION CONTROL PROTEIN 48 C ISOFORM 1"/>
    <property type="match status" value="1"/>
</dbReference>
<reference evidence="2" key="1">
    <citation type="submission" date="2016-06" db="EMBL/GenBank/DDBJ databases">
        <title>Parallel loss of symbiosis genes in relatives of nitrogen-fixing non-legume Parasponia.</title>
        <authorList>
            <person name="Van Velzen R."/>
            <person name="Holmer R."/>
            <person name="Bu F."/>
            <person name="Rutten L."/>
            <person name="Van Zeijl A."/>
            <person name="Liu W."/>
            <person name="Santuari L."/>
            <person name="Cao Q."/>
            <person name="Sharma T."/>
            <person name="Shen D."/>
            <person name="Roswanjaya Y."/>
            <person name="Wardhani T."/>
            <person name="Kalhor M.S."/>
            <person name="Jansen J."/>
            <person name="Van den Hoogen J."/>
            <person name="Gungor B."/>
            <person name="Hartog M."/>
            <person name="Hontelez J."/>
            <person name="Verver J."/>
            <person name="Yang W.-C."/>
            <person name="Schijlen E."/>
            <person name="Repin R."/>
            <person name="Schilthuizen M."/>
            <person name="Schranz E."/>
            <person name="Heidstra R."/>
            <person name="Miyata K."/>
            <person name="Fedorova E."/>
            <person name="Kohlen W."/>
            <person name="Bisseling T."/>
            <person name="Smit S."/>
            <person name="Geurts R."/>
        </authorList>
    </citation>
    <scope>NUCLEOTIDE SEQUENCE [LARGE SCALE GENOMIC DNA]</scope>
    <source>
        <strain evidence="2">cv. RG33-2</strain>
    </source>
</reference>
<evidence type="ECO:0000313" key="2">
    <source>
        <dbReference type="Proteomes" id="UP000237000"/>
    </source>
</evidence>
<dbReference type="InterPro" id="IPR055278">
    <property type="entry name" value="CDC48c"/>
</dbReference>
<dbReference type="Gene3D" id="1.10.8.60">
    <property type="match status" value="1"/>
</dbReference>
<dbReference type="InParanoid" id="A0A2P5D996"/>